<evidence type="ECO:0000313" key="18">
    <source>
        <dbReference type="Proteomes" id="UP000050164"/>
    </source>
</evidence>
<dbReference type="Proteomes" id="UP000045842">
    <property type="component" value="Unassembled WGS sequence"/>
</dbReference>
<evidence type="ECO:0000313" key="2">
    <source>
        <dbReference type="EMBL" id="CFE76346.1"/>
    </source>
</evidence>
<dbReference type="Proteomes" id="UP000048600">
    <property type="component" value="Unassembled WGS sequence"/>
</dbReference>
<reference evidence="10 11" key="2">
    <citation type="submission" date="2015-03" db="EMBL/GenBank/DDBJ databases">
        <authorList>
            <consortium name="Pathogen Informatics"/>
        </authorList>
    </citation>
    <scope>NUCLEOTIDE SEQUENCE [LARGE SCALE GENOMIC DNA]</scope>
    <source>
        <strain evidence="4 16">Bir 172</strain>
        <strain evidence="5 18">Bir 185</strain>
        <strain evidence="3 17">Bir 187</strain>
        <strain evidence="6 11">D00501624</strain>
        <strain evidence="7 12">G09801536</strain>
        <strain evidence="1 14">G09901357</strain>
        <strain evidence="2 13">H09601792</strain>
        <strain evidence="10">N09902308</strain>
        <strain evidence="8 15">P00601463</strain>
    </source>
</reference>
<dbReference type="AlphaFoldDB" id="A0A654TT34"/>
<evidence type="ECO:0000313" key="5">
    <source>
        <dbReference type="EMBL" id="CKU05832.1"/>
    </source>
</evidence>
<proteinExistence type="predicted"/>
<dbReference type="EMBL" id="CSBK01000543">
    <property type="protein sequence ID" value="COX53369.1"/>
    <property type="molecule type" value="Genomic_DNA"/>
</dbReference>
<evidence type="ECO:0000313" key="13">
    <source>
        <dbReference type="Proteomes" id="UP000046947"/>
    </source>
</evidence>
<evidence type="ECO:0000313" key="4">
    <source>
        <dbReference type="EMBL" id="CKR65781.1"/>
    </source>
</evidence>
<dbReference type="Proteomes" id="UP000046947">
    <property type="component" value="Unassembled WGS sequence"/>
</dbReference>
<evidence type="ECO:0000313" key="16">
    <source>
        <dbReference type="Proteomes" id="UP000048948"/>
    </source>
</evidence>
<evidence type="ECO:0000313" key="7">
    <source>
        <dbReference type="EMBL" id="COW44409.1"/>
    </source>
</evidence>
<dbReference type="EMBL" id="CNGE01000032">
    <property type="protein sequence ID" value="CKR65781.1"/>
    <property type="molecule type" value="Genomic_DNA"/>
</dbReference>
<dbReference type="EMBL" id="CFOE01000150">
    <property type="protein sequence ID" value="CFE39105.1"/>
    <property type="molecule type" value="Genomic_DNA"/>
</dbReference>
<evidence type="ECO:0000313" key="3">
    <source>
        <dbReference type="EMBL" id="CKR29213.1"/>
    </source>
</evidence>
<dbReference type="EMBL" id="CNFT01002206">
    <property type="protein sequence ID" value="CKU05832.1"/>
    <property type="molecule type" value="Genomic_DNA"/>
</dbReference>
<organism evidence="2 13">
    <name type="scientific">Mycobacterium tuberculosis</name>
    <dbReference type="NCBI Taxonomy" id="1773"/>
    <lineage>
        <taxon>Bacteria</taxon>
        <taxon>Bacillati</taxon>
        <taxon>Actinomycetota</taxon>
        <taxon>Actinomycetes</taxon>
        <taxon>Mycobacteriales</taxon>
        <taxon>Mycobacteriaceae</taxon>
        <taxon>Mycobacterium</taxon>
        <taxon>Mycobacterium tuberculosis complex</taxon>
    </lineage>
</organism>
<reference evidence="9" key="1">
    <citation type="submission" date="2015-03" db="EMBL/GenBank/DDBJ databases">
        <authorList>
            <consortium name="Pathogen Informatics"/>
            <person name="Murphy D."/>
        </authorList>
    </citation>
    <scope>NUCLEOTIDE SEQUENCE</scope>
    <source>
        <strain evidence="9">N09902308</strain>
    </source>
</reference>
<evidence type="ECO:0000313" key="11">
    <source>
        <dbReference type="Proteomes" id="UP000039217"/>
    </source>
</evidence>
<accession>A0A654TT34</accession>
<name>A0A654TT34_MYCTX</name>
<dbReference type="Proteomes" id="UP000039021">
    <property type="component" value="Unassembled WGS sequence"/>
</dbReference>
<dbReference type="Proteomes" id="UP000048289">
    <property type="component" value="Unassembled WGS sequence"/>
</dbReference>
<dbReference type="EMBL" id="CQQC01001308">
    <property type="protein sequence ID" value="CNV83213.1"/>
    <property type="molecule type" value="Genomic_DNA"/>
</dbReference>
<evidence type="ECO:0000313" key="8">
    <source>
        <dbReference type="EMBL" id="COW54775.1"/>
    </source>
</evidence>
<evidence type="ECO:0000313" key="9">
    <source>
        <dbReference type="EMBL" id="COX53369.1"/>
    </source>
</evidence>
<evidence type="ECO:0000313" key="6">
    <source>
        <dbReference type="EMBL" id="CNV83213.1"/>
    </source>
</evidence>
<evidence type="ECO:0000313" key="12">
    <source>
        <dbReference type="Proteomes" id="UP000045842"/>
    </source>
</evidence>
<dbReference type="EMBL" id="CFOH01001004">
    <property type="protein sequence ID" value="CFE76346.1"/>
    <property type="molecule type" value="Genomic_DNA"/>
</dbReference>
<dbReference type="Proteomes" id="UP000050164">
    <property type="component" value="Unassembled WGS sequence"/>
</dbReference>
<evidence type="ECO:0000313" key="10">
    <source>
        <dbReference type="Proteomes" id="UP000039021"/>
    </source>
</evidence>
<protein>
    <submittedName>
        <fullName evidence="2">Uncharacterized protein</fullName>
    </submittedName>
</protein>
<dbReference type="EMBL" id="CNFU01000141">
    <property type="protein sequence ID" value="CKR29213.1"/>
    <property type="molecule type" value="Genomic_DNA"/>
</dbReference>
<dbReference type="Proteomes" id="UP000049023">
    <property type="component" value="Unassembled WGS sequence"/>
</dbReference>
<dbReference type="EMBL" id="CSAD01000804">
    <property type="protein sequence ID" value="COW44409.1"/>
    <property type="molecule type" value="Genomic_DNA"/>
</dbReference>
<dbReference type="EMBL" id="CHKL01000332">
    <property type="protein sequence ID" value="COW54775.1"/>
    <property type="molecule type" value="Genomic_DNA"/>
</dbReference>
<dbReference type="Proteomes" id="UP000048948">
    <property type="component" value="Unassembled WGS sequence"/>
</dbReference>
<evidence type="ECO:0000313" key="14">
    <source>
        <dbReference type="Proteomes" id="UP000048289"/>
    </source>
</evidence>
<gene>
    <name evidence="6" type="ORF">ERS007661_03149</name>
    <name evidence="7" type="ORF">ERS007679_03868</name>
    <name evidence="1" type="ORF">ERS007681_01477</name>
    <name evidence="2" type="ORF">ERS007688_03975</name>
    <name evidence="9" type="ORF">ERS007739_01425</name>
    <name evidence="8" type="ORF">ERS007741_02688</name>
    <name evidence="4" type="ORF">ERS027646_00338</name>
    <name evidence="5" type="ORF">ERS027659_05026</name>
    <name evidence="3" type="ORF">ERS027661_00957</name>
</gene>
<evidence type="ECO:0000313" key="17">
    <source>
        <dbReference type="Proteomes" id="UP000049023"/>
    </source>
</evidence>
<evidence type="ECO:0000313" key="15">
    <source>
        <dbReference type="Proteomes" id="UP000048600"/>
    </source>
</evidence>
<dbReference type="Proteomes" id="UP000039217">
    <property type="component" value="Unassembled WGS sequence"/>
</dbReference>
<sequence>MTQLDNPFLAMQTPQGVLADVGQPGICRKLVDDQIASGG</sequence>
<evidence type="ECO:0000313" key="1">
    <source>
        <dbReference type="EMBL" id="CFE39105.1"/>
    </source>
</evidence>